<dbReference type="EMBL" id="LQOX01000142">
    <property type="protein sequence ID" value="ORV61392.1"/>
    <property type="molecule type" value="Genomic_DNA"/>
</dbReference>
<dbReference type="STRING" id="1777.AWC07_17430"/>
<keyword evidence="3" id="KW-1003">Cell membrane</keyword>
<dbReference type="Proteomes" id="UP000193738">
    <property type="component" value="Unassembled WGS sequence"/>
</dbReference>
<feature type="transmembrane region" description="Helical" evidence="7">
    <location>
        <begin position="250"/>
        <end position="275"/>
    </location>
</feature>
<keyword evidence="4 7" id="KW-0812">Transmembrane</keyword>
<feature type="transmembrane region" description="Helical" evidence="7">
    <location>
        <begin position="789"/>
        <end position="813"/>
    </location>
</feature>
<evidence type="ECO:0000256" key="1">
    <source>
        <dbReference type="ARBA" id="ARBA00004651"/>
    </source>
</evidence>
<dbReference type="PANTHER" id="PTHR30489:SF0">
    <property type="entry name" value="LIPOPROTEIN-RELEASING SYSTEM TRANSMEMBRANE PROTEIN LOLE"/>
    <property type="match status" value="1"/>
</dbReference>
<feature type="transmembrane region" description="Helical" evidence="7">
    <location>
        <begin position="21"/>
        <end position="42"/>
    </location>
</feature>
<evidence type="ECO:0000259" key="8">
    <source>
        <dbReference type="Pfam" id="PF02687"/>
    </source>
</evidence>
<proteinExistence type="inferred from homology"/>
<evidence type="ECO:0000256" key="4">
    <source>
        <dbReference type="ARBA" id="ARBA00022692"/>
    </source>
</evidence>
<protein>
    <submittedName>
        <fullName evidence="9">ABC transporter permease</fullName>
    </submittedName>
</protein>
<sequence length="831" mass="84751">MIVDRLRAFNLRELRGHPARTSMLLVVVAISATLLVAVLGIAGSITGSSDRLIAGIGGNASLEVSGVTDTGFPEALCADIEKVPGVAAAVPMLRASIGKPSERVVLLGVNEKVRAMLSALQRAVQDKIGPLVKQPGRVAVGSGTGRNEGDTFALGVGKGKDTVTVAAVIAGADADRVNAGNFIVGPLPLIQRLTNRPGMIDSVLIITAPGADLGQVRNGLKDVAGGRAIVAEPTFRSAQSAGAVAIMRTLMVSAASTALVVAGFLIFNAMSMAIAQRRPMISMLRAIGAKKRQIVRDLLLEAGLAGLVGGVLGSALGVAIGRQAIGVLPAALLQGYESRTEYILPPYAIPIGMAACVVVSVAAAALAARQVYKVEPIEALAPVGASRVDAVGLRSRVVAGVLGAGLVAAAAVVGSRDLGRVSVAAIAIVGVGEVALCFAFAGPIVNWAAKVASGFGAPGALAAATIERAPRRVWATFMTVQIALAITVQTTGSNFNAIDSTDASFSSLRDAAFFVSSSGPGVFPTAPVLPQDAESTIASVPGVRDVVAGQMAYATVGGRRILIQGISPGAVAPPSNALNAQVREQVISGDGVVIARDIARALGLRAGDELVLATPTGERRARVLQVVPFFSLLGGVVSMSLANLRQWFDRPGSTILAVDVEPGANRAGVEAAIRDKLPADIQVYSGQEAAKAAGAALQQGTVLITVMAWIVVFVSSVALLNTLMLSVLERRRELGVLRAMGSSRRFALHTILAEAAGLGLVGAVIGTAFGAANQYLSAVALTHVLSIDVVYKPIPVTLLFAGAAFALTLLGAIPPAVRAARLNIVEAVAVD</sequence>
<feature type="transmembrane region" description="Helical" evidence="7">
    <location>
        <begin position="746"/>
        <end position="769"/>
    </location>
</feature>
<keyword evidence="10" id="KW-1185">Reference proteome</keyword>
<keyword evidence="5 7" id="KW-1133">Transmembrane helix</keyword>
<comment type="similarity">
    <text evidence="2">Belongs to the ABC-4 integral membrane protein family. LolC/E subfamily.</text>
</comment>
<feature type="domain" description="ABC3 transporter permease C-terminal" evidence="8">
    <location>
        <begin position="254"/>
        <end position="376"/>
    </location>
</feature>
<evidence type="ECO:0000256" key="7">
    <source>
        <dbReference type="SAM" id="Phobius"/>
    </source>
</evidence>
<organism evidence="9 10">
    <name type="scientific">Mycobacterium gastri</name>
    <dbReference type="NCBI Taxonomy" id="1777"/>
    <lineage>
        <taxon>Bacteria</taxon>
        <taxon>Bacillati</taxon>
        <taxon>Actinomycetota</taxon>
        <taxon>Actinomycetes</taxon>
        <taxon>Mycobacteriales</taxon>
        <taxon>Mycobacteriaceae</taxon>
        <taxon>Mycobacterium</taxon>
    </lineage>
</organism>
<name>A0A1X1UX37_MYCGS</name>
<dbReference type="InterPro" id="IPR051447">
    <property type="entry name" value="Lipoprotein-release_system"/>
</dbReference>
<feature type="transmembrane region" description="Helical" evidence="7">
    <location>
        <begin position="702"/>
        <end position="725"/>
    </location>
</feature>
<evidence type="ECO:0000313" key="9">
    <source>
        <dbReference type="EMBL" id="ORV61392.1"/>
    </source>
</evidence>
<comment type="caution">
    <text evidence="9">The sequence shown here is derived from an EMBL/GenBank/DDBJ whole genome shotgun (WGS) entry which is preliminary data.</text>
</comment>
<evidence type="ECO:0000256" key="5">
    <source>
        <dbReference type="ARBA" id="ARBA00022989"/>
    </source>
</evidence>
<dbReference type="RefSeq" id="WP_085105251.1">
    <property type="nucleotide sequence ID" value="NZ_LQOX01000142.1"/>
</dbReference>
<keyword evidence="6 7" id="KW-0472">Membrane</keyword>
<reference evidence="9 10" key="1">
    <citation type="submission" date="2016-01" db="EMBL/GenBank/DDBJ databases">
        <title>The new phylogeny of the genus Mycobacterium.</title>
        <authorList>
            <person name="Tarcisio F."/>
            <person name="Conor M."/>
            <person name="Antonella G."/>
            <person name="Elisabetta G."/>
            <person name="Giulia F.S."/>
            <person name="Sara T."/>
            <person name="Anna F."/>
            <person name="Clotilde B."/>
            <person name="Roberto B."/>
            <person name="Veronica D.S."/>
            <person name="Fabio R."/>
            <person name="Monica P."/>
            <person name="Olivier J."/>
            <person name="Enrico T."/>
            <person name="Nicola S."/>
        </authorList>
    </citation>
    <scope>NUCLEOTIDE SEQUENCE [LARGE SCALE GENOMIC DNA]</scope>
    <source>
        <strain evidence="9 10">DSM 43505</strain>
    </source>
</reference>
<feature type="transmembrane region" description="Helical" evidence="7">
    <location>
        <begin position="347"/>
        <end position="368"/>
    </location>
</feature>
<feature type="transmembrane region" description="Helical" evidence="7">
    <location>
        <begin position="421"/>
        <end position="441"/>
    </location>
</feature>
<dbReference type="AlphaFoldDB" id="A0A1X1UX37"/>
<evidence type="ECO:0000256" key="3">
    <source>
        <dbReference type="ARBA" id="ARBA00022475"/>
    </source>
</evidence>
<dbReference type="GO" id="GO:0098797">
    <property type="term" value="C:plasma membrane protein complex"/>
    <property type="evidence" value="ECO:0007669"/>
    <property type="project" value="TreeGrafter"/>
</dbReference>
<evidence type="ECO:0000256" key="2">
    <source>
        <dbReference type="ARBA" id="ARBA00005236"/>
    </source>
</evidence>
<feature type="transmembrane region" description="Helical" evidence="7">
    <location>
        <begin position="298"/>
        <end position="320"/>
    </location>
</feature>
<dbReference type="InterPro" id="IPR003838">
    <property type="entry name" value="ABC3_permease_C"/>
</dbReference>
<dbReference type="Pfam" id="PF02687">
    <property type="entry name" value="FtsX"/>
    <property type="match status" value="2"/>
</dbReference>
<evidence type="ECO:0000256" key="6">
    <source>
        <dbReference type="ARBA" id="ARBA00023136"/>
    </source>
</evidence>
<dbReference type="PANTHER" id="PTHR30489">
    <property type="entry name" value="LIPOPROTEIN-RELEASING SYSTEM TRANSMEMBRANE PROTEIN LOLE"/>
    <property type="match status" value="1"/>
</dbReference>
<accession>A0A1X1UX37</accession>
<feature type="domain" description="ABC3 transporter permease C-terminal" evidence="8">
    <location>
        <begin position="706"/>
        <end position="824"/>
    </location>
</feature>
<comment type="subcellular location">
    <subcellularLocation>
        <location evidence="1">Cell membrane</location>
        <topology evidence="1">Multi-pass membrane protein</topology>
    </subcellularLocation>
</comment>
<gene>
    <name evidence="9" type="ORF">AWC07_17430</name>
</gene>
<feature type="transmembrane region" description="Helical" evidence="7">
    <location>
        <begin position="623"/>
        <end position="642"/>
    </location>
</feature>
<feature type="transmembrane region" description="Helical" evidence="7">
    <location>
        <begin position="397"/>
        <end position="415"/>
    </location>
</feature>
<evidence type="ECO:0000313" key="10">
    <source>
        <dbReference type="Proteomes" id="UP000193738"/>
    </source>
</evidence>
<dbReference type="GO" id="GO:0044874">
    <property type="term" value="P:lipoprotein localization to outer membrane"/>
    <property type="evidence" value="ECO:0007669"/>
    <property type="project" value="TreeGrafter"/>
</dbReference>